<dbReference type="AlphaFoldDB" id="A0A9P5C9N3"/>
<evidence type="ECO:0000256" key="2">
    <source>
        <dbReference type="ARBA" id="ARBA00022605"/>
    </source>
</evidence>
<evidence type="ECO:0000259" key="7">
    <source>
        <dbReference type="Pfam" id="PF02826"/>
    </source>
</evidence>
<dbReference type="Gene3D" id="3.40.50.720">
    <property type="entry name" value="NAD(P)-binding Rossmann-like Domain"/>
    <property type="match status" value="2"/>
</dbReference>
<evidence type="ECO:0000313" key="8">
    <source>
        <dbReference type="EMBL" id="KAF3060587.1"/>
    </source>
</evidence>
<evidence type="ECO:0000256" key="4">
    <source>
        <dbReference type="ARBA" id="ARBA00023027"/>
    </source>
</evidence>
<comment type="caution">
    <text evidence="8">The sequence shown here is derived from an EMBL/GenBank/DDBJ whole genome shotgun (WGS) entry which is preliminary data.</text>
</comment>
<dbReference type="CDD" id="cd12169">
    <property type="entry name" value="PGDH_like_1"/>
    <property type="match status" value="1"/>
</dbReference>
<dbReference type="SUPFAM" id="SSF51735">
    <property type="entry name" value="NAD(P)-binding Rossmann-fold domains"/>
    <property type="match status" value="1"/>
</dbReference>
<evidence type="ECO:0000256" key="3">
    <source>
        <dbReference type="ARBA" id="ARBA00023002"/>
    </source>
</evidence>
<dbReference type="EMBL" id="QLNT01000023">
    <property type="protein sequence ID" value="KAF3060587.1"/>
    <property type="molecule type" value="Genomic_DNA"/>
</dbReference>
<keyword evidence="4" id="KW-0520">NAD</keyword>
<keyword evidence="3 5" id="KW-0560">Oxidoreductase</keyword>
<feature type="domain" description="D-isomer specific 2-hydroxyacid dehydrogenase NAD-binding" evidence="7">
    <location>
        <begin position="132"/>
        <end position="327"/>
    </location>
</feature>
<dbReference type="InterPro" id="IPR006140">
    <property type="entry name" value="D-isomer_DH_NAD-bd"/>
</dbReference>
<comment type="similarity">
    <text evidence="1 5">Belongs to the D-isomer specific 2-hydroxyacid dehydrogenase family.</text>
</comment>
<evidence type="ECO:0000256" key="1">
    <source>
        <dbReference type="ARBA" id="ARBA00005854"/>
    </source>
</evidence>
<accession>A0A9P5C9N3</accession>
<keyword evidence="2" id="KW-0028">Amino-acid biosynthesis</keyword>
<dbReference type="Pfam" id="PF02826">
    <property type="entry name" value="2-Hacid_dh_C"/>
    <property type="match status" value="1"/>
</dbReference>
<dbReference type="InterPro" id="IPR050857">
    <property type="entry name" value="D-2-hydroxyacid_DH"/>
</dbReference>
<dbReference type="GO" id="GO:0016616">
    <property type="term" value="F:oxidoreductase activity, acting on the CH-OH group of donors, NAD or NADP as acceptor"/>
    <property type="evidence" value="ECO:0007669"/>
    <property type="project" value="InterPro"/>
</dbReference>
<evidence type="ECO:0000259" key="6">
    <source>
        <dbReference type="Pfam" id="PF00389"/>
    </source>
</evidence>
<dbReference type="GO" id="GO:0051287">
    <property type="term" value="F:NAD binding"/>
    <property type="evidence" value="ECO:0007669"/>
    <property type="project" value="InterPro"/>
</dbReference>
<name>A0A9P5C9N3_9HYPO</name>
<evidence type="ECO:0000256" key="5">
    <source>
        <dbReference type="RuleBase" id="RU003719"/>
    </source>
</evidence>
<dbReference type="Proteomes" id="UP000801864">
    <property type="component" value="Unassembled WGS sequence"/>
</dbReference>
<dbReference type="PROSITE" id="PS00065">
    <property type="entry name" value="D_2_HYDROXYACID_DH_1"/>
    <property type="match status" value="1"/>
</dbReference>
<dbReference type="SUPFAM" id="SSF52283">
    <property type="entry name" value="Formate/glycerate dehydrogenase catalytic domain-like"/>
    <property type="match status" value="1"/>
</dbReference>
<dbReference type="InterPro" id="IPR036291">
    <property type="entry name" value="NAD(P)-bd_dom_sf"/>
</dbReference>
<dbReference type="Pfam" id="PF00389">
    <property type="entry name" value="2-Hacid_dh"/>
    <property type="match status" value="1"/>
</dbReference>
<dbReference type="GO" id="GO:0008652">
    <property type="term" value="P:amino acid biosynthetic process"/>
    <property type="evidence" value="ECO:0007669"/>
    <property type="project" value="UniProtKB-KW"/>
</dbReference>
<dbReference type="InterPro" id="IPR006139">
    <property type="entry name" value="D-isomer_2_OHA_DH_cat_dom"/>
</dbReference>
<sequence length="359" mass="39831">MAAKRLKIAVLDDYQHASEKHFAKFKDQHEIAYFPDTLLPYNGPDTPQSVKDELVKRLEPFNVISTVRERTPFPAELVNRLPNLQLLMTQARRNLSLDLDAFKARGIPVATAVHVHATGENAVESTVEHIVTTILALARNIAADDAAMKAGLWQTGLCTSLSGKTLGIIGLGRLGGAAARILHVGFGMKVIAWSQNLTQEAADEQAKHFNLPVTTSTGEKTFKAVSREELFKTSDVVSLNYVLSDRTRGFITSKDFDMMKPSAFFHNTSRGPLVNEQDLLNTLKAGKIRGAALDVFWQEPLPVDSEWRSSEWGKNGRSHLLVTPHTGYVEETAINGFYEQATRDLQTWIDGKELPLRLV</sequence>
<gene>
    <name evidence="8" type="ORF">CFAM422_011171</name>
</gene>
<proteinExistence type="inferred from homology"/>
<feature type="domain" description="D-isomer specific 2-hydroxyacid dehydrogenase catalytic" evidence="6">
    <location>
        <begin position="30"/>
        <end position="355"/>
    </location>
</feature>
<organism evidence="8 9">
    <name type="scientific">Trichoderma lentiforme</name>
    <dbReference type="NCBI Taxonomy" id="1567552"/>
    <lineage>
        <taxon>Eukaryota</taxon>
        <taxon>Fungi</taxon>
        <taxon>Dikarya</taxon>
        <taxon>Ascomycota</taxon>
        <taxon>Pezizomycotina</taxon>
        <taxon>Sordariomycetes</taxon>
        <taxon>Hypocreomycetidae</taxon>
        <taxon>Hypocreales</taxon>
        <taxon>Hypocreaceae</taxon>
        <taxon>Trichoderma</taxon>
    </lineage>
</organism>
<evidence type="ECO:0000313" key="9">
    <source>
        <dbReference type="Proteomes" id="UP000801864"/>
    </source>
</evidence>
<keyword evidence="9" id="KW-1185">Reference proteome</keyword>
<dbReference type="PANTHER" id="PTHR42789">
    <property type="entry name" value="D-ISOMER SPECIFIC 2-HYDROXYACID DEHYDROGENASE FAMILY PROTEIN (AFU_ORTHOLOGUE AFUA_6G10090)"/>
    <property type="match status" value="1"/>
</dbReference>
<dbReference type="InterPro" id="IPR029752">
    <property type="entry name" value="D-isomer_DH_CS1"/>
</dbReference>
<dbReference type="PANTHER" id="PTHR42789:SF1">
    <property type="entry name" value="D-ISOMER SPECIFIC 2-HYDROXYACID DEHYDROGENASE FAMILY PROTEIN (AFU_ORTHOLOGUE AFUA_6G10090)"/>
    <property type="match status" value="1"/>
</dbReference>
<reference evidence="8 9" key="1">
    <citation type="submission" date="2018-06" db="EMBL/GenBank/DDBJ databases">
        <title>Genome analysis of cellulolytic fungus Trichoderma lentiforme CFAM-422.</title>
        <authorList>
            <person name="Steindorff A.S."/>
            <person name="Formighieri E.F."/>
            <person name="Midorikawa G.E.O."/>
            <person name="Tamietti M.S."/>
            <person name="Ramos E.Z."/>
            <person name="Silva A.S."/>
            <person name="Bon E.P.S."/>
            <person name="Mendes T.D."/>
            <person name="Damaso M.C.T."/>
            <person name="Favaro L.C.L."/>
        </authorList>
    </citation>
    <scope>NUCLEOTIDE SEQUENCE [LARGE SCALE GENOMIC DNA]</scope>
    <source>
        <strain evidence="8 9">CFAM-422</strain>
    </source>
</reference>
<protein>
    <submittedName>
        <fullName evidence="8">D-3-phosphoglycerate dehydrogenase</fullName>
    </submittedName>
</protein>